<dbReference type="EMBL" id="PCVI01000021">
    <property type="protein sequence ID" value="PIQ70287.1"/>
    <property type="molecule type" value="Genomic_DNA"/>
</dbReference>
<sequence length="142" mass="15824">MSKHVLTLFLFFSFMFVGSSGVLAAKKRVWSTQTTTKTTTATRPTFSVKFRSDRRALNVSFYNLNTASSTSYELTYLGNDLEQGVVGSINPNEGSSASRLLLFGSCSGNVCTYHKNIQNMQLKITSKLKSGKTLIKRYRIKV</sequence>
<keyword evidence="1" id="KW-0732">Signal</keyword>
<protein>
    <submittedName>
        <fullName evidence="2">Uncharacterized protein</fullName>
    </submittedName>
</protein>
<gene>
    <name evidence="2" type="ORF">COV89_01250</name>
</gene>
<accession>A0A2H0KGD0</accession>
<evidence type="ECO:0000313" key="3">
    <source>
        <dbReference type="Proteomes" id="UP000231371"/>
    </source>
</evidence>
<organism evidence="2 3">
    <name type="scientific">Candidatus Shapirobacteria bacterium CG11_big_fil_rev_8_21_14_0_20_40_12</name>
    <dbReference type="NCBI Taxonomy" id="1974889"/>
    <lineage>
        <taxon>Bacteria</taxon>
        <taxon>Candidatus Shapironibacteriota</taxon>
    </lineage>
</organism>
<proteinExistence type="predicted"/>
<evidence type="ECO:0000256" key="1">
    <source>
        <dbReference type="SAM" id="SignalP"/>
    </source>
</evidence>
<feature type="signal peptide" evidence="1">
    <location>
        <begin position="1"/>
        <end position="24"/>
    </location>
</feature>
<comment type="caution">
    <text evidence="2">The sequence shown here is derived from an EMBL/GenBank/DDBJ whole genome shotgun (WGS) entry which is preliminary data.</text>
</comment>
<dbReference type="Proteomes" id="UP000231371">
    <property type="component" value="Unassembled WGS sequence"/>
</dbReference>
<name>A0A2H0KGD0_9BACT</name>
<reference evidence="2 3" key="1">
    <citation type="submission" date="2017-09" db="EMBL/GenBank/DDBJ databases">
        <title>Depth-based differentiation of microbial function through sediment-hosted aquifers and enrichment of novel symbionts in the deep terrestrial subsurface.</title>
        <authorList>
            <person name="Probst A.J."/>
            <person name="Ladd B."/>
            <person name="Jarett J.K."/>
            <person name="Geller-Mcgrath D.E."/>
            <person name="Sieber C.M."/>
            <person name="Emerson J.B."/>
            <person name="Anantharaman K."/>
            <person name="Thomas B.C."/>
            <person name="Malmstrom R."/>
            <person name="Stieglmeier M."/>
            <person name="Klingl A."/>
            <person name="Woyke T."/>
            <person name="Ryan C.M."/>
            <person name="Banfield J.F."/>
        </authorList>
    </citation>
    <scope>NUCLEOTIDE SEQUENCE [LARGE SCALE GENOMIC DNA]</scope>
    <source>
        <strain evidence="2">CG11_big_fil_rev_8_21_14_0_20_40_12</strain>
    </source>
</reference>
<evidence type="ECO:0000313" key="2">
    <source>
        <dbReference type="EMBL" id="PIQ70287.1"/>
    </source>
</evidence>
<dbReference type="AlphaFoldDB" id="A0A2H0KGD0"/>
<feature type="chain" id="PRO_5013782638" evidence="1">
    <location>
        <begin position="25"/>
        <end position="142"/>
    </location>
</feature>